<evidence type="ECO:0000313" key="2">
    <source>
        <dbReference type="Proteomes" id="UP000499080"/>
    </source>
</evidence>
<comment type="caution">
    <text evidence="1">The sequence shown here is derived from an EMBL/GenBank/DDBJ whole genome shotgun (WGS) entry which is preliminary data.</text>
</comment>
<name>A0A4Y2K0W0_ARAVE</name>
<dbReference type="OrthoDB" id="6759524at2759"/>
<sequence length="154" mass="17956">MPKSLEIFVDHRHRINEDRKDGVSHENLAKSKNLRRRVSTICARSMRQQDSSKTIEGEAENRKQVQENTVIVRLAQKKNDISSGEIMEDLKLNVPALTVRLRIKNTGLNICIKRKRPYTSKQNIANMAKNIDLCKRTYLEGVKILRKRFMVKRN</sequence>
<accession>A0A4Y2K0W0</accession>
<proteinExistence type="predicted"/>
<gene>
    <name evidence="1" type="ORF">AVEN_79323_1</name>
</gene>
<reference evidence="1 2" key="1">
    <citation type="journal article" date="2019" name="Sci. Rep.">
        <title>Orb-weaving spider Araneus ventricosus genome elucidates the spidroin gene catalogue.</title>
        <authorList>
            <person name="Kono N."/>
            <person name="Nakamura H."/>
            <person name="Ohtoshi R."/>
            <person name="Moran D.A.P."/>
            <person name="Shinohara A."/>
            <person name="Yoshida Y."/>
            <person name="Fujiwara M."/>
            <person name="Mori M."/>
            <person name="Tomita M."/>
            <person name="Arakawa K."/>
        </authorList>
    </citation>
    <scope>NUCLEOTIDE SEQUENCE [LARGE SCALE GENOMIC DNA]</scope>
</reference>
<dbReference type="AlphaFoldDB" id="A0A4Y2K0W0"/>
<protein>
    <submittedName>
        <fullName evidence="1">Uncharacterized protein</fullName>
    </submittedName>
</protein>
<dbReference type="Proteomes" id="UP000499080">
    <property type="component" value="Unassembled WGS sequence"/>
</dbReference>
<keyword evidence="2" id="KW-1185">Reference proteome</keyword>
<dbReference type="EMBL" id="BGPR01004055">
    <property type="protein sequence ID" value="GBM95418.1"/>
    <property type="molecule type" value="Genomic_DNA"/>
</dbReference>
<evidence type="ECO:0000313" key="1">
    <source>
        <dbReference type="EMBL" id="GBM95418.1"/>
    </source>
</evidence>
<organism evidence="1 2">
    <name type="scientific">Araneus ventricosus</name>
    <name type="common">Orbweaver spider</name>
    <name type="synonym">Epeira ventricosa</name>
    <dbReference type="NCBI Taxonomy" id="182803"/>
    <lineage>
        <taxon>Eukaryota</taxon>
        <taxon>Metazoa</taxon>
        <taxon>Ecdysozoa</taxon>
        <taxon>Arthropoda</taxon>
        <taxon>Chelicerata</taxon>
        <taxon>Arachnida</taxon>
        <taxon>Araneae</taxon>
        <taxon>Araneomorphae</taxon>
        <taxon>Entelegynae</taxon>
        <taxon>Araneoidea</taxon>
        <taxon>Araneidae</taxon>
        <taxon>Araneus</taxon>
    </lineage>
</organism>